<keyword evidence="5" id="KW-0472">Membrane</keyword>
<evidence type="ECO:0000256" key="5">
    <source>
        <dbReference type="SAM" id="Phobius"/>
    </source>
</evidence>
<evidence type="ECO:0000313" key="7">
    <source>
        <dbReference type="Proteomes" id="UP000823862"/>
    </source>
</evidence>
<feature type="transmembrane region" description="Helical" evidence="5">
    <location>
        <begin position="516"/>
        <end position="534"/>
    </location>
</feature>
<evidence type="ECO:0000256" key="1">
    <source>
        <dbReference type="ARBA" id="ARBA00000830"/>
    </source>
</evidence>
<feature type="transmembrane region" description="Helical" evidence="5">
    <location>
        <begin position="616"/>
        <end position="639"/>
    </location>
</feature>
<feature type="transmembrane region" description="Helical" evidence="5">
    <location>
        <begin position="589"/>
        <end position="609"/>
    </location>
</feature>
<reference evidence="6" key="1">
    <citation type="journal article" date="2021" name="PeerJ">
        <title>Extensive microbial diversity within the chicken gut microbiome revealed by metagenomics and culture.</title>
        <authorList>
            <person name="Gilroy R."/>
            <person name="Ravi A."/>
            <person name="Getino M."/>
            <person name="Pursley I."/>
            <person name="Horton D.L."/>
            <person name="Alikhan N.F."/>
            <person name="Baker D."/>
            <person name="Gharbi K."/>
            <person name="Hall N."/>
            <person name="Watson M."/>
            <person name="Adriaenssens E.M."/>
            <person name="Foster-Nyarko E."/>
            <person name="Jarju S."/>
            <person name="Secka A."/>
            <person name="Antonio M."/>
            <person name="Oren A."/>
            <person name="Chaudhuri R.R."/>
            <person name="La Ragione R."/>
            <person name="Hildebrand F."/>
            <person name="Pallen M.J."/>
        </authorList>
    </citation>
    <scope>NUCLEOTIDE SEQUENCE</scope>
    <source>
        <strain evidence="6">ChiHjej12B11-9795</strain>
    </source>
</reference>
<dbReference type="GO" id="GO:0006281">
    <property type="term" value="P:DNA repair"/>
    <property type="evidence" value="ECO:0007669"/>
    <property type="project" value="TreeGrafter"/>
</dbReference>
<dbReference type="SUPFAM" id="SSF56784">
    <property type="entry name" value="HAD-like"/>
    <property type="match status" value="1"/>
</dbReference>
<comment type="similarity">
    <text evidence="3">Belongs to the HAD-like hydrolase superfamily. CbbY/CbbZ/Gph/YieH family.</text>
</comment>
<evidence type="ECO:0000313" key="6">
    <source>
        <dbReference type="EMBL" id="HJA85324.1"/>
    </source>
</evidence>
<evidence type="ECO:0000256" key="4">
    <source>
        <dbReference type="ARBA" id="ARBA00013078"/>
    </source>
</evidence>
<dbReference type="EMBL" id="DWZI01000021">
    <property type="protein sequence ID" value="HJA85324.1"/>
    <property type="molecule type" value="Genomic_DNA"/>
</dbReference>
<dbReference type="Gene3D" id="1.10.150.240">
    <property type="entry name" value="Putative phosphatase, domain 2"/>
    <property type="match status" value="1"/>
</dbReference>
<dbReference type="GO" id="GO:0005829">
    <property type="term" value="C:cytosol"/>
    <property type="evidence" value="ECO:0007669"/>
    <property type="project" value="TreeGrafter"/>
</dbReference>
<reference evidence="6" key="2">
    <citation type="submission" date="2021-04" db="EMBL/GenBank/DDBJ databases">
        <authorList>
            <person name="Gilroy R."/>
        </authorList>
    </citation>
    <scope>NUCLEOTIDE SEQUENCE</scope>
    <source>
        <strain evidence="6">ChiHjej12B11-9795</strain>
    </source>
</reference>
<dbReference type="InterPro" id="IPR023198">
    <property type="entry name" value="PGP-like_dom2"/>
</dbReference>
<dbReference type="PANTHER" id="PTHR43434:SF1">
    <property type="entry name" value="PHOSPHOGLYCOLATE PHOSPHATASE"/>
    <property type="match status" value="1"/>
</dbReference>
<proteinExistence type="inferred from homology"/>
<protein>
    <recommendedName>
        <fullName evidence="4">phosphoglycolate phosphatase</fullName>
        <ecNumber evidence="4">3.1.3.18</ecNumber>
    </recommendedName>
</protein>
<comment type="pathway">
    <text evidence="2">Organic acid metabolism; glycolate biosynthesis; glycolate from 2-phosphoglycolate: step 1/1.</text>
</comment>
<dbReference type="AlphaFoldDB" id="A0A9D2KVL9"/>
<dbReference type="EC" id="3.1.3.18" evidence="4"/>
<organism evidence="6 7">
    <name type="scientific">Candidatus Bacteroides avicola</name>
    <dbReference type="NCBI Taxonomy" id="2838468"/>
    <lineage>
        <taxon>Bacteria</taxon>
        <taxon>Pseudomonadati</taxon>
        <taxon>Bacteroidota</taxon>
        <taxon>Bacteroidia</taxon>
        <taxon>Bacteroidales</taxon>
        <taxon>Bacteroidaceae</taxon>
        <taxon>Bacteroides</taxon>
    </lineage>
</organism>
<gene>
    <name evidence="6" type="ORF">H9950_03875</name>
</gene>
<dbReference type="InterPro" id="IPR023214">
    <property type="entry name" value="HAD_sf"/>
</dbReference>
<feature type="transmembrane region" description="Helical" evidence="5">
    <location>
        <begin position="555"/>
        <end position="577"/>
    </location>
</feature>
<dbReference type="Proteomes" id="UP000823862">
    <property type="component" value="Unassembled WGS sequence"/>
</dbReference>
<sequence length="647" mass="74061">MSYQAYLFDFDYTLADSSSGIVMCFRNVLERHGYADVTDDAIRRTIGKTLEESFSILTGITDADRLADFKQQYRQEADIHMTRNTHLFPETLRVLRALKRRGARVGIISTKYRFRIHELLDQYLPADFLDFVVGGEDVSRAKPDPEGLLFAIGRLGIKKKHILYIGDSTVDAETAQAAGVDFAGVTHGVTTADELRRYPHRRIMTTLDELLAPPRISIGQIVLLALLGRLVCAESFPLDEDPTFIFLTLFLLYLWKVARCRRILPTVVRTWLNKQLHPLTVRYRAFHIRQIRGKMPAPLSTQTCTCRNCGHTYTGNFCPRCGQTRGVYRFQLKHAAGNILRSLFRVDGKFGHTLIALLYRPGHLMRGFMQGRRAAYSMPLQTLFLLVAFYLLAMQLVILQPQDRSKEATPMPDSVKIERLQESIVELLEENAQDPDFISQSANNIAIANMQAQLDGLLPADSIAPSLTHKETDDNSISSLLNHSRLRQHLSSWLAQSPFLSHVWTLLERWGHGNRTLQIILILPFLAVGTYWAFQSRRRLRRHSTQVRFNLMEHFFIQAYIAAQAILLSILCLPVGLTDYADDLFALPWWFLFLLFWWDMRQLYLCSWWDSLKRSALVYVYGSLLFVAVCITLAGIIILGELCLRTL</sequence>
<dbReference type="Pfam" id="PF13419">
    <property type="entry name" value="HAD_2"/>
    <property type="match status" value="1"/>
</dbReference>
<dbReference type="Gene3D" id="3.40.50.1000">
    <property type="entry name" value="HAD superfamily/HAD-like"/>
    <property type="match status" value="1"/>
</dbReference>
<dbReference type="SFLD" id="SFLDS00003">
    <property type="entry name" value="Haloacid_Dehalogenase"/>
    <property type="match status" value="1"/>
</dbReference>
<name>A0A9D2KVL9_9BACE</name>
<evidence type="ECO:0000256" key="3">
    <source>
        <dbReference type="ARBA" id="ARBA00006171"/>
    </source>
</evidence>
<dbReference type="GO" id="GO:0008967">
    <property type="term" value="F:phosphoglycolate phosphatase activity"/>
    <property type="evidence" value="ECO:0007669"/>
    <property type="project" value="UniProtKB-EC"/>
</dbReference>
<dbReference type="Pfam" id="PF12412">
    <property type="entry name" value="DUF3667"/>
    <property type="match status" value="1"/>
</dbReference>
<dbReference type="InterPro" id="IPR006439">
    <property type="entry name" value="HAD-SF_hydro_IA"/>
</dbReference>
<dbReference type="InterPro" id="IPR036412">
    <property type="entry name" value="HAD-like_sf"/>
</dbReference>
<feature type="transmembrane region" description="Helical" evidence="5">
    <location>
        <begin position="374"/>
        <end position="398"/>
    </location>
</feature>
<dbReference type="InterPro" id="IPR041492">
    <property type="entry name" value="HAD_2"/>
</dbReference>
<dbReference type="PRINTS" id="PR00413">
    <property type="entry name" value="HADHALOGNASE"/>
</dbReference>
<dbReference type="SFLD" id="SFLDG01129">
    <property type="entry name" value="C1.5:_HAD__Beta-PGM__Phosphata"/>
    <property type="match status" value="1"/>
</dbReference>
<accession>A0A9D2KVL9</accession>
<dbReference type="InterPro" id="IPR050155">
    <property type="entry name" value="HAD-like_hydrolase_sf"/>
</dbReference>
<keyword evidence="5" id="KW-1133">Transmembrane helix</keyword>
<keyword evidence="5" id="KW-0812">Transmembrane</keyword>
<evidence type="ECO:0000256" key="2">
    <source>
        <dbReference type="ARBA" id="ARBA00004818"/>
    </source>
</evidence>
<comment type="catalytic activity">
    <reaction evidence="1">
        <text>2-phosphoglycolate + H2O = glycolate + phosphate</text>
        <dbReference type="Rhea" id="RHEA:14369"/>
        <dbReference type="ChEBI" id="CHEBI:15377"/>
        <dbReference type="ChEBI" id="CHEBI:29805"/>
        <dbReference type="ChEBI" id="CHEBI:43474"/>
        <dbReference type="ChEBI" id="CHEBI:58033"/>
        <dbReference type="EC" id="3.1.3.18"/>
    </reaction>
</comment>
<dbReference type="SFLD" id="SFLDG01135">
    <property type="entry name" value="C1.5.6:_HAD__Beta-PGM__Phospha"/>
    <property type="match status" value="1"/>
</dbReference>
<comment type="caution">
    <text evidence="6">The sequence shown here is derived from an EMBL/GenBank/DDBJ whole genome shotgun (WGS) entry which is preliminary data.</text>
</comment>
<keyword evidence="6" id="KW-0378">Hydrolase</keyword>
<dbReference type="NCBIfam" id="TIGR01549">
    <property type="entry name" value="HAD-SF-IA-v1"/>
    <property type="match status" value="1"/>
</dbReference>
<dbReference type="PANTHER" id="PTHR43434">
    <property type="entry name" value="PHOSPHOGLYCOLATE PHOSPHATASE"/>
    <property type="match status" value="1"/>
</dbReference>
<dbReference type="InterPro" id="IPR022134">
    <property type="entry name" value="DUF3667"/>
</dbReference>